<evidence type="ECO:0000256" key="3">
    <source>
        <dbReference type="ARBA" id="ARBA00012438"/>
    </source>
</evidence>
<name>A0A1N6T483_9SPIO</name>
<protein>
    <recommendedName>
        <fullName evidence="3">histidine kinase</fullName>
        <ecNumber evidence="3">2.7.13.3</ecNumber>
    </recommendedName>
</protein>
<feature type="transmembrane region" description="Helical" evidence="9">
    <location>
        <begin position="12"/>
        <end position="31"/>
    </location>
</feature>
<evidence type="ECO:0000313" key="11">
    <source>
        <dbReference type="EMBL" id="SIQ48188.1"/>
    </source>
</evidence>
<keyword evidence="9" id="KW-0472">Membrane</keyword>
<dbReference type="CDD" id="cd18773">
    <property type="entry name" value="PDC1_HK_sensor"/>
    <property type="match status" value="1"/>
</dbReference>
<gene>
    <name evidence="11" type="ORF">SAMN05920897_109111</name>
</gene>
<keyword evidence="8" id="KW-0067">ATP-binding</keyword>
<evidence type="ECO:0000256" key="7">
    <source>
        <dbReference type="ARBA" id="ARBA00022777"/>
    </source>
</evidence>
<dbReference type="RefSeq" id="WP_076488818.1">
    <property type="nucleotide sequence ID" value="NZ_FTMS01000009.1"/>
</dbReference>
<dbReference type="Gene3D" id="3.30.565.10">
    <property type="entry name" value="Histidine kinase-like ATPase, C-terminal domain"/>
    <property type="match status" value="1"/>
</dbReference>
<keyword evidence="6" id="KW-0547">Nucleotide-binding</keyword>
<dbReference type="GO" id="GO:0004673">
    <property type="term" value="F:protein histidine kinase activity"/>
    <property type="evidence" value="ECO:0007669"/>
    <property type="project" value="UniProtKB-EC"/>
</dbReference>
<evidence type="ECO:0000256" key="2">
    <source>
        <dbReference type="ARBA" id="ARBA00004370"/>
    </source>
</evidence>
<keyword evidence="12" id="KW-1185">Reference proteome</keyword>
<feature type="transmembrane region" description="Helical" evidence="9">
    <location>
        <begin position="274"/>
        <end position="298"/>
    </location>
</feature>
<dbReference type="SUPFAM" id="SSF55874">
    <property type="entry name" value="ATPase domain of HSP90 chaperone/DNA topoisomerase II/histidine kinase"/>
    <property type="match status" value="1"/>
</dbReference>
<evidence type="ECO:0000256" key="5">
    <source>
        <dbReference type="ARBA" id="ARBA00022679"/>
    </source>
</evidence>
<dbReference type="InterPro" id="IPR011495">
    <property type="entry name" value="Sig_transdc_His_kin_sub2_dim/P"/>
</dbReference>
<dbReference type="Pfam" id="PF02518">
    <property type="entry name" value="HATPase_c"/>
    <property type="match status" value="1"/>
</dbReference>
<dbReference type="Gene3D" id="3.30.450.20">
    <property type="entry name" value="PAS domain"/>
    <property type="match status" value="3"/>
</dbReference>
<evidence type="ECO:0000256" key="8">
    <source>
        <dbReference type="ARBA" id="ARBA00022840"/>
    </source>
</evidence>
<keyword evidence="9" id="KW-1133">Transmembrane helix</keyword>
<dbReference type="Proteomes" id="UP000186400">
    <property type="component" value="Unassembled WGS sequence"/>
</dbReference>
<evidence type="ECO:0000313" key="12">
    <source>
        <dbReference type="Proteomes" id="UP000186400"/>
    </source>
</evidence>
<dbReference type="OrthoDB" id="9767435at2"/>
<dbReference type="EMBL" id="FTMS01000009">
    <property type="protein sequence ID" value="SIQ48188.1"/>
    <property type="molecule type" value="Genomic_DNA"/>
</dbReference>
<dbReference type="PANTHER" id="PTHR41523:SF8">
    <property type="entry name" value="ETHYLENE RESPONSE SENSOR PROTEIN"/>
    <property type="match status" value="1"/>
</dbReference>
<dbReference type="GO" id="GO:0005524">
    <property type="term" value="F:ATP binding"/>
    <property type="evidence" value="ECO:0007669"/>
    <property type="project" value="UniProtKB-KW"/>
</dbReference>
<keyword evidence="5" id="KW-0808">Transferase</keyword>
<keyword evidence="9" id="KW-0812">Transmembrane</keyword>
<feature type="domain" description="HAMP" evidence="10">
    <location>
        <begin position="298"/>
        <end position="350"/>
    </location>
</feature>
<dbReference type="STRING" id="159291.SAMN05920897_109111"/>
<keyword evidence="4" id="KW-0597">Phosphoprotein</keyword>
<keyword evidence="7 11" id="KW-0418">Kinase</keyword>
<comment type="catalytic activity">
    <reaction evidence="1">
        <text>ATP + protein L-histidine = ADP + protein N-phospho-L-histidine.</text>
        <dbReference type="EC" id="2.7.13.3"/>
    </reaction>
</comment>
<dbReference type="AlphaFoldDB" id="A0A1N6T483"/>
<dbReference type="InterPro" id="IPR036890">
    <property type="entry name" value="HATPase_C_sf"/>
</dbReference>
<proteinExistence type="predicted"/>
<dbReference type="InterPro" id="IPR003594">
    <property type="entry name" value="HATPase_dom"/>
</dbReference>
<evidence type="ECO:0000256" key="6">
    <source>
        <dbReference type="ARBA" id="ARBA00022741"/>
    </source>
</evidence>
<evidence type="ECO:0000259" key="10">
    <source>
        <dbReference type="PROSITE" id="PS50885"/>
    </source>
</evidence>
<evidence type="ECO:0000256" key="1">
    <source>
        <dbReference type="ARBA" id="ARBA00000085"/>
    </source>
</evidence>
<dbReference type="Pfam" id="PF07568">
    <property type="entry name" value="HisKA_2"/>
    <property type="match status" value="1"/>
</dbReference>
<dbReference type="PROSITE" id="PS50885">
    <property type="entry name" value="HAMP"/>
    <property type="match status" value="1"/>
</dbReference>
<sequence length="562" mass="62312">MKIFSSLKQILLFLYLFSTVIPLLFLGGVSYSTLRGVLEEEVVATQHLLSREMASRVSRVAFEAESVLNYARAILRDAAGKQSSREVQNLLARLVENYDFFKRLTLLDETGRVTLSVPASPEQMGLDMSRQQFFLERGKGDLPLWSRAFVSLETGSPTATLSVPLGESVLVGFLDLSVLGSIVSGIRLGETGFALIRDQVQTVIAHPDPRYVQEMRNMTQLPDPGDPGDGYGETRQFYLDGRAYQGLSVSVEPSGWSLSLLQERAEALAPVRTILTTILVVLACVLLLGTLISFSLYWRILKPVKRLVEQTGQISSGVYRFGETEASFREVEALHHAFVAMGGVLEAREGALRDSLREKEVLLQEVHHRVKNNFQMIISLLNLQMLQTPQEDAQEAFIEAEGRIRSMALVHEKIYRSDSLSRIDFGSYIGDILEELYLAYSAQDQGISLDSHVEEVDLSINEAIPCGLILNELVTNVLKHAYPPGFTGEKSLGIRFHRVRKQEAELVVWDRGVGASLSEQGEFSLGKTLVQQLARQLKGDLSVTSSEGTVTTLRFPLTAASS</sequence>
<dbReference type="SMART" id="SM00387">
    <property type="entry name" value="HATPase_c"/>
    <property type="match status" value="1"/>
</dbReference>
<comment type="subcellular location">
    <subcellularLocation>
        <location evidence="2">Membrane</location>
    </subcellularLocation>
</comment>
<dbReference type="PANTHER" id="PTHR41523">
    <property type="entry name" value="TWO-COMPONENT SYSTEM SENSOR PROTEIN"/>
    <property type="match status" value="1"/>
</dbReference>
<dbReference type="GO" id="GO:0007165">
    <property type="term" value="P:signal transduction"/>
    <property type="evidence" value="ECO:0007669"/>
    <property type="project" value="InterPro"/>
</dbReference>
<dbReference type="GO" id="GO:0016020">
    <property type="term" value="C:membrane"/>
    <property type="evidence" value="ECO:0007669"/>
    <property type="project" value="UniProtKB-SubCell"/>
</dbReference>
<accession>A0A1N6T483</accession>
<organism evidence="11 12">
    <name type="scientific">Alkalispirochaeta americana</name>
    <dbReference type="NCBI Taxonomy" id="159291"/>
    <lineage>
        <taxon>Bacteria</taxon>
        <taxon>Pseudomonadati</taxon>
        <taxon>Spirochaetota</taxon>
        <taxon>Spirochaetia</taxon>
        <taxon>Spirochaetales</taxon>
        <taxon>Spirochaetaceae</taxon>
        <taxon>Alkalispirochaeta</taxon>
    </lineage>
</organism>
<evidence type="ECO:0000256" key="9">
    <source>
        <dbReference type="SAM" id="Phobius"/>
    </source>
</evidence>
<evidence type="ECO:0000256" key="4">
    <source>
        <dbReference type="ARBA" id="ARBA00022553"/>
    </source>
</evidence>
<reference evidence="11 12" key="1">
    <citation type="submission" date="2017-01" db="EMBL/GenBank/DDBJ databases">
        <authorList>
            <person name="Mah S.A."/>
            <person name="Swanson W.J."/>
            <person name="Moy G.W."/>
            <person name="Vacquier V.D."/>
        </authorList>
    </citation>
    <scope>NUCLEOTIDE SEQUENCE [LARGE SCALE GENOMIC DNA]</scope>
    <source>
        <strain evidence="11 12">ASpG1</strain>
    </source>
</reference>
<dbReference type="InterPro" id="IPR003660">
    <property type="entry name" value="HAMP_dom"/>
</dbReference>
<dbReference type="EC" id="2.7.13.3" evidence="3"/>